<keyword evidence="1" id="KW-1133">Transmembrane helix</keyword>
<accession>A0A369LWI3</accession>
<dbReference type="EMBL" id="PPTS01000009">
    <property type="protein sequence ID" value="RDB62518.1"/>
    <property type="molecule type" value="Genomic_DNA"/>
</dbReference>
<evidence type="ECO:0000313" key="2">
    <source>
        <dbReference type="EMBL" id="RDB62518.1"/>
    </source>
</evidence>
<evidence type="ECO:0008006" key="4">
    <source>
        <dbReference type="Google" id="ProtNLM"/>
    </source>
</evidence>
<dbReference type="GeneID" id="78360711"/>
<feature type="transmembrane region" description="Helical" evidence="1">
    <location>
        <begin position="84"/>
        <end position="105"/>
    </location>
</feature>
<dbReference type="RefSeq" id="WP_114569411.1">
    <property type="nucleotide sequence ID" value="NZ_CABMMS010000009.1"/>
</dbReference>
<reference evidence="2 3" key="1">
    <citation type="journal article" date="2018" name="Elife">
        <title>Discovery and characterization of a prevalent human gut bacterial enzyme sufficient for the inactivation of a family of plant toxins.</title>
        <authorList>
            <person name="Koppel N."/>
            <person name="Bisanz J.E."/>
            <person name="Pandelia M.E."/>
            <person name="Turnbaugh P.J."/>
            <person name="Balskus E.P."/>
        </authorList>
    </citation>
    <scope>NUCLEOTIDE SEQUENCE [LARGE SCALE GENOMIC DNA]</scope>
    <source>
        <strain evidence="2 3">3C</strain>
    </source>
</reference>
<evidence type="ECO:0000256" key="1">
    <source>
        <dbReference type="SAM" id="Phobius"/>
    </source>
</evidence>
<sequence length="161" mass="17189">MSLAFRVAMGFLMSVFLAFTMSLFSPIVAGAAVEPMGLLMGTLSGIVIGTVVMAALPVIPLSMKFAVSCGAKEGSLSWFLLKDVLLCTIMYLILSLCLNAMVSGIDASFVNRWLAPAPLLWIICYVVAIQVEPLCMFLSCKITRTQLSFGAPEAAPEAEGR</sequence>
<dbReference type="Proteomes" id="UP000254000">
    <property type="component" value="Unassembled WGS sequence"/>
</dbReference>
<evidence type="ECO:0000313" key="3">
    <source>
        <dbReference type="Proteomes" id="UP000254000"/>
    </source>
</evidence>
<keyword evidence="1" id="KW-0812">Transmembrane</keyword>
<dbReference type="OrthoDB" id="3177046at2"/>
<dbReference type="AlphaFoldDB" id="A0A369LWI3"/>
<protein>
    <recommendedName>
        <fullName evidence="4">DUF2798 domain-containing protein</fullName>
    </recommendedName>
</protein>
<gene>
    <name evidence="2" type="ORF">C1877_13505</name>
</gene>
<comment type="caution">
    <text evidence="2">The sequence shown here is derived from an EMBL/GenBank/DDBJ whole genome shotgun (WGS) entry which is preliminary data.</text>
</comment>
<feature type="transmembrane region" description="Helical" evidence="1">
    <location>
        <begin position="40"/>
        <end position="63"/>
    </location>
</feature>
<keyword evidence="3" id="KW-1185">Reference proteome</keyword>
<organism evidence="2 3">
    <name type="scientific">Gordonibacter pamelaeae</name>
    <dbReference type="NCBI Taxonomy" id="471189"/>
    <lineage>
        <taxon>Bacteria</taxon>
        <taxon>Bacillati</taxon>
        <taxon>Actinomycetota</taxon>
        <taxon>Coriobacteriia</taxon>
        <taxon>Eggerthellales</taxon>
        <taxon>Eggerthellaceae</taxon>
        <taxon>Gordonibacter</taxon>
    </lineage>
</organism>
<proteinExistence type="predicted"/>
<name>A0A369LWI3_9ACTN</name>
<keyword evidence="1" id="KW-0472">Membrane</keyword>
<feature type="transmembrane region" description="Helical" evidence="1">
    <location>
        <begin position="117"/>
        <end position="138"/>
    </location>
</feature>